<dbReference type="GO" id="GO:0007165">
    <property type="term" value="P:signal transduction"/>
    <property type="evidence" value="ECO:0007669"/>
    <property type="project" value="UniProtKB-ARBA"/>
</dbReference>
<dbReference type="GO" id="GO:0012505">
    <property type="term" value="C:endomembrane system"/>
    <property type="evidence" value="ECO:0007669"/>
    <property type="project" value="UniProtKB-SubCell"/>
</dbReference>
<dbReference type="PANTHER" id="PTHR10125:SF31">
    <property type="entry name" value="P2X RECEPTOR E"/>
    <property type="match status" value="1"/>
</dbReference>
<dbReference type="Gene3D" id="2.60.490.10">
    <property type="entry name" value="atp-gated p2x4 ion channel domain"/>
    <property type="match status" value="1"/>
</dbReference>
<sequence length="351" mass="39641">MEERRNQSLFQRWWHSLPDADQVFSYDTVKEVRILDSRLGLIYYTVFFAIVAYIVLFVFLINKQYLEQEKTTGWIVTSVLGNPLSDKKIPFDVYDAVTNPGELGAEPNKRCAFPLSPCQTAEDCSMGAMGEDKVATPTCDNGMCVKLGWCPAEQEGAATTEQHLIDANQYSLWFKAKAYFHKLADGLEISTTRNGRPMHYPNASANTYTLEDLLRFANLHLDDVRENGAVVQANVIFACDLDEKNEDEQCQTELNTALVDATSGFNYRFNHYYYEDGTRKRDAYRMYGVRVVTEAAALGAITSVGQIILQISSALALLGVATMVADFFLQSVVPERNHYKMQKVLETEDFN</sequence>
<keyword evidence="6" id="KW-0406">Ion transport</keyword>
<organism evidence="11 12">
    <name type="scientific">Vitrella brassicaformis (strain CCMP3155)</name>
    <dbReference type="NCBI Taxonomy" id="1169540"/>
    <lineage>
        <taxon>Eukaryota</taxon>
        <taxon>Sar</taxon>
        <taxon>Alveolata</taxon>
        <taxon>Colpodellida</taxon>
        <taxon>Vitrellaceae</taxon>
        <taxon>Vitrella</taxon>
    </lineage>
</organism>
<dbReference type="AlphaFoldDB" id="A0A0G4GQA6"/>
<evidence type="ECO:0000256" key="6">
    <source>
        <dbReference type="ARBA" id="ARBA00023065"/>
    </source>
</evidence>
<dbReference type="InterPro" id="IPR059116">
    <property type="entry name" value="P2X_receptor"/>
</dbReference>
<evidence type="ECO:0000256" key="10">
    <source>
        <dbReference type="SAM" id="Phobius"/>
    </source>
</evidence>
<evidence type="ECO:0000256" key="7">
    <source>
        <dbReference type="ARBA" id="ARBA00023136"/>
    </source>
</evidence>
<keyword evidence="9" id="KW-0407">Ion channel</keyword>
<evidence type="ECO:0000313" key="11">
    <source>
        <dbReference type="EMBL" id="CEM32630.1"/>
    </source>
</evidence>
<feature type="transmembrane region" description="Helical" evidence="10">
    <location>
        <begin position="314"/>
        <end position="333"/>
    </location>
</feature>
<comment type="subcellular location">
    <subcellularLocation>
        <location evidence="1">Endomembrane system</location>
    </subcellularLocation>
</comment>
<reference evidence="11 12" key="1">
    <citation type="submission" date="2014-11" db="EMBL/GenBank/DDBJ databases">
        <authorList>
            <person name="Zhu J."/>
            <person name="Qi W."/>
            <person name="Song R."/>
        </authorList>
    </citation>
    <scope>NUCLEOTIDE SEQUENCE [LARGE SCALE GENOMIC DNA]</scope>
</reference>
<dbReference type="OrthoDB" id="494673at2759"/>
<dbReference type="EMBL" id="CDMY01000759">
    <property type="protein sequence ID" value="CEM32630.1"/>
    <property type="molecule type" value="Genomic_DNA"/>
</dbReference>
<keyword evidence="4 10" id="KW-0812">Transmembrane</keyword>
<evidence type="ECO:0000256" key="2">
    <source>
        <dbReference type="ARBA" id="ARBA00009848"/>
    </source>
</evidence>
<evidence type="ECO:0000313" key="12">
    <source>
        <dbReference type="Proteomes" id="UP000041254"/>
    </source>
</evidence>
<evidence type="ECO:0000256" key="8">
    <source>
        <dbReference type="ARBA" id="ARBA00023286"/>
    </source>
</evidence>
<evidence type="ECO:0000256" key="3">
    <source>
        <dbReference type="ARBA" id="ARBA00022448"/>
    </source>
</evidence>
<keyword evidence="7 10" id="KW-0472">Membrane</keyword>
<feature type="transmembrane region" description="Helical" evidence="10">
    <location>
        <begin position="41"/>
        <end position="61"/>
    </location>
</feature>
<dbReference type="Pfam" id="PF00864">
    <property type="entry name" value="P2X_receptor"/>
    <property type="match status" value="1"/>
</dbReference>
<dbReference type="PhylomeDB" id="A0A0G4GQA6"/>
<name>A0A0G4GQA6_VITBC</name>
<keyword evidence="5 10" id="KW-1133">Transmembrane helix</keyword>
<gene>
    <name evidence="11" type="ORF">Vbra_18315</name>
</gene>
<keyword evidence="12" id="KW-1185">Reference proteome</keyword>
<dbReference type="Proteomes" id="UP000041254">
    <property type="component" value="Unassembled WGS sequence"/>
</dbReference>
<evidence type="ECO:0000256" key="9">
    <source>
        <dbReference type="ARBA" id="ARBA00023303"/>
    </source>
</evidence>
<evidence type="ECO:0000256" key="1">
    <source>
        <dbReference type="ARBA" id="ARBA00004308"/>
    </source>
</evidence>
<proteinExistence type="inferred from homology"/>
<protein>
    <recommendedName>
        <fullName evidence="13">P2X purinoceptor</fullName>
    </recommendedName>
</protein>
<dbReference type="InterPro" id="IPR027309">
    <property type="entry name" value="P2X_extracellular_dom_sf"/>
</dbReference>
<dbReference type="Gene3D" id="1.10.287.940">
    <property type="entry name" value="atp-gated p2x4 ion channel"/>
    <property type="match status" value="1"/>
</dbReference>
<dbReference type="GO" id="GO:0070588">
    <property type="term" value="P:calcium ion transmembrane transport"/>
    <property type="evidence" value="ECO:0007669"/>
    <property type="project" value="TreeGrafter"/>
</dbReference>
<comment type="similarity">
    <text evidence="2">Belongs to the P2X receptor family.</text>
</comment>
<dbReference type="PANTHER" id="PTHR10125">
    <property type="entry name" value="P2X PURINOCEPTOR"/>
    <property type="match status" value="1"/>
</dbReference>
<dbReference type="GO" id="GO:0016020">
    <property type="term" value="C:membrane"/>
    <property type="evidence" value="ECO:0007669"/>
    <property type="project" value="TreeGrafter"/>
</dbReference>
<evidence type="ECO:0008006" key="13">
    <source>
        <dbReference type="Google" id="ProtNLM"/>
    </source>
</evidence>
<evidence type="ECO:0000256" key="5">
    <source>
        <dbReference type="ARBA" id="ARBA00022989"/>
    </source>
</evidence>
<accession>A0A0G4GQA6</accession>
<dbReference type="InParanoid" id="A0A0G4GQA6"/>
<feature type="transmembrane region" description="Helical" evidence="10">
    <location>
        <begin position="287"/>
        <end position="308"/>
    </location>
</feature>
<dbReference type="VEuPathDB" id="CryptoDB:Vbra_18315"/>
<dbReference type="OMA" id="NNCVPGY"/>
<keyword evidence="8" id="KW-1071">Ligand-gated ion channel</keyword>
<evidence type="ECO:0000256" key="4">
    <source>
        <dbReference type="ARBA" id="ARBA00022692"/>
    </source>
</evidence>
<dbReference type="STRING" id="1169540.A0A0G4GQA6"/>
<dbReference type="GO" id="GO:0015267">
    <property type="term" value="F:channel activity"/>
    <property type="evidence" value="ECO:0007669"/>
    <property type="project" value="UniProtKB-ARBA"/>
</dbReference>
<keyword evidence="3" id="KW-0813">Transport</keyword>